<dbReference type="EMBL" id="NITY01000008">
    <property type="protein sequence ID" value="PHM39783.1"/>
    <property type="molecule type" value="Genomic_DNA"/>
</dbReference>
<organism evidence="2 3">
    <name type="scientific">Xenorhabdus mauleonii</name>
    <dbReference type="NCBI Taxonomy" id="351675"/>
    <lineage>
        <taxon>Bacteria</taxon>
        <taxon>Pseudomonadati</taxon>
        <taxon>Pseudomonadota</taxon>
        <taxon>Gammaproteobacteria</taxon>
        <taxon>Enterobacterales</taxon>
        <taxon>Morganellaceae</taxon>
        <taxon>Xenorhabdus</taxon>
    </lineage>
</organism>
<reference evidence="2" key="1">
    <citation type="submission" date="2016-10" db="EMBL/GenBank/DDBJ databases">
        <authorList>
            <person name="de Groot N.N."/>
        </authorList>
    </citation>
    <scope>NUCLEOTIDE SEQUENCE [LARGE SCALE GENOMIC DNA]</scope>
    <source>
        <strain evidence="2">DSM 17908</strain>
    </source>
</reference>
<protein>
    <submittedName>
        <fullName evidence="2">Uncharacterized protein</fullName>
    </submittedName>
</protein>
<gene>
    <name evidence="2" type="ORF">SAMN05421680_10918</name>
    <name evidence="1" type="ORF">Xmau_02383</name>
</gene>
<reference evidence="3" key="2">
    <citation type="submission" date="2016-10" db="EMBL/GenBank/DDBJ databases">
        <authorList>
            <person name="Varghese N."/>
            <person name="Submissions S."/>
        </authorList>
    </citation>
    <scope>NUCLEOTIDE SEQUENCE [LARGE SCALE GENOMIC DNA]</scope>
    <source>
        <strain evidence="3">DSM 17908</strain>
    </source>
</reference>
<reference evidence="1 4" key="3">
    <citation type="journal article" date="2017" name="Nat. Microbiol.">
        <title>Natural product diversity associated with the nematode symbionts Photorhabdus and Xenorhabdus.</title>
        <authorList>
            <person name="Tobias N.J."/>
            <person name="Wolff H."/>
            <person name="Djahanschiri B."/>
            <person name="Grundmann F."/>
            <person name="Kronenwerth M."/>
            <person name="Shi Y.M."/>
            <person name="Simonyi S."/>
            <person name="Grun P."/>
            <person name="Shapiro-Ilan D."/>
            <person name="Pidot S.J."/>
            <person name="Stinear T.P."/>
            <person name="Ebersberger I."/>
            <person name="Bode H.B."/>
        </authorList>
    </citation>
    <scope>NUCLEOTIDE SEQUENCE [LARGE SCALE GENOMIC DNA]</scope>
    <source>
        <strain evidence="1 4">DSM 17908</strain>
    </source>
</reference>
<keyword evidence="4" id="KW-1185">Reference proteome</keyword>
<evidence type="ECO:0000313" key="2">
    <source>
        <dbReference type="EMBL" id="SFJ42425.1"/>
    </source>
</evidence>
<dbReference type="STRING" id="351675.SAMN05421680_10918"/>
<sequence>MLGYGDRQTRLWRGLLAGLLIVANSYANAGEITQDVLKRMTRQGNYIEIYGSLVSSPCLLSPSSHDVQMQDGWLQLDLIDCAEGMEAIGASPFPVNIILSTADSFSSSAKIRLPLPRQLIRQGRHQLKMSLGDAFLEKTNLRLEINYE</sequence>
<dbReference type="OrthoDB" id="9908423at2"/>
<name>A0A1I3R8H2_9GAMM</name>
<accession>A0A1I3R8H2</accession>
<dbReference type="AlphaFoldDB" id="A0A1I3R8H2"/>
<evidence type="ECO:0000313" key="1">
    <source>
        <dbReference type="EMBL" id="PHM39783.1"/>
    </source>
</evidence>
<dbReference type="RefSeq" id="WP_092510642.1">
    <property type="nucleotide sequence ID" value="NZ_CAWNQB010000078.1"/>
</dbReference>
<dbReference type="Proteomes" id="UP000198919">
    <property type="component" value="Unassembled WGS sequence"/>
</dbReference>
<dbReference type="EMBL" id="FORG01000009">
    <property type="protein sequence ID" value="SFJ42425.1"/>
    <property type="molecule type" value="Genomic_DNA"/>
</dbReference>
<dbReference type="Proteomes" id="UP000224607">
    <property type="component" value="Unassembled WGS sequence"/>
</dbReference>
<evidence type="ECO:0000313" key="4">
    <source>
        <dbReference type="Proteomes" id="UP000224607"/>
    </source>
</evidence>
<proteinExistence type="predicted"/>
<evidence type="ECO:0000313" key="3">
    <source>
        <dbReference type="Proteomes" id="UP000198919"/>
    </source>
</evidence>